<feature type="domain" description="Thiolase C-terminal" evidence="2">
    <location>
        <begin position="243"/>
        <end position="386"/>
    </location>
</feature>
<dbReference type="GO" id="GO:0003988">
    <property type="term" value="F:acetyl-CoA C-acyltransferase activity"/>
    <property type="evidence" value="ECO:0007669"/>
    <property type="project" value="UniProtKB-EC"/>
</dbReference>
<dbReference type="InterPro" id="IPR055140">
    <property type="entry name" value="Thiolase_C_2"/>
</dbReference>
<dbReference type="Gene3D" id="3.40.47.10">
    <property type="match status" value="1"/>
</dbReference>
<dbReference type="SUPFAM" id="SSF53901">
    <property type="entry name" value="Thiolase-like"/>
    <property type="match status" value="1"/>
</dbReference>
<sequence>MSAPHIIGWAHTRFGKSESPDVESLIAEVSVSALADAGLDAADVDIITVGVFNNGFSRQGFEGALVGAGQPDLALVPAVHVENACSTGSAALYTGLDYLQAGRGRVALIVGAEKMTATSNDAINDILLSGSHRATEEHMGSFAGVFASLADEYADRYGDPREAMSRIAAKNHRNGVDNPYAHLRRDLGFDFCATPSDKNPAVVGRLLRTDCSLVSDGAAAMVVALPEVASTSRRSVRILGRHQANDHLALARRNDVLAFDGGARAFRGALAAAGVTLADLDLIETHDCFTIAELLQYEAFGLAEPGKGGEVLTEGRTEADGLLPVNRSGGLKAKGHPLGATGVSQHVMAAMQLTGEAGDMQLPNAHRAAVFNMGGAAVANYATVLEGVR</sequence>
<dbReference type="Proteomes" id="UP000076038">
    <property type="component" value="Chromosome"/>
</dbReference>
<dbReference type="OrthoDB" id="9785768at2"/>
<dbReference type="PATRIC" id="fig|1653479.3.peg.2276"/>
<dbReference type="InterPro" id="IPR020616">
    <property type="entry name" value="Thiolase_N"/>
</dbReference>
<evidence type="ECO:0000259" key="1">
    <source>
        <dbReference type="Pfam" id="PF00108"/>
    </source>
</evidence>
<dbReference type="RefSeq" id="WP_032406265.1">
    <property type="nucleotide sequence ID" value="NZ_CP015220.1"/>
</dbReference>
<dbReference type="PIRSF" id="PIRSF000429">
    <property type="entry name" value="Ac-CoA_Ac_transf"/>
    <property type="match status" value="1"/>
</dbReference>
<reference evidence="4" key="2">
    <citation type="submission" date="2016-04" db="EMBL/GenBank/DDBJ databases">
        <title>Complete Genome and Plasmid Sequences for Rhodococcus fascians D188 and Draft Sequences for Rhodococcus spp. Isolates PBTS 1 and PBTS 2.</title>
        <authorList>
            <person name="Stamer R."/>
            <person name="Vereecke D."/>
            <person name="Zhang Y."/>
            <person name="Schilkey F."/>
            <person name="Devitt N."/>
            <person name="Randall J."/>
        </authorList>
    </citation>
    <scope>NUCLEOTIDE SEQUENCE [LARGE SCALE GENOMIC DNA]</scope>
    <source>
        <strain evidence="4">PBTS2</strain>
    </source>
</reference>
<dbReference type="PANTHER" id="PTHR42870:SF1">
    <property type="entry name" value="NON-SPECIFIC LIPID-TRANSFER PROTEIN-LIKE 2"/>
    <property type="match status" value="1"/>
</dbReference>
<protein>
    <submittedName>
        <fullName evidence="3">3-ketoacyl-CoA thiolase</fullName>
        <ecNumber evidence="3">2.3.1.16</ecNumber>
    </submittedName>
</protein>
<dbReference type="CDD" id="cd00829">
    <property type="entry name" value="SCP-x_thiolase"/>
    <property type="match status" value="1"/>
</dbReference>
<keyword evidence="3" id="KW-0012">Acyltransferase</keyword>
<dbReference type="EC" id="2.3.1.16" evidence="3"/>
<evidence type="ECO:0000313" key="4">
    <source>
        <dbReference type="Proteomes" id="UP000076038"/>
    </source>
</evidence>
<dbReference type="EMBL" id="CP015220">
    <property type="protein sequence ID" value="AMY23549.1"/>
    <property type="molecule type" value="Genomic_DNA"/>
</dbReference>
<dbReference type="InterPro" id="IPR016039">
    <property type="entry name" value="Thiolase-like"/>
</dbReference>
<organism evidence="3 4">
    <name type="scientific">Rhodococcoides fascians</name>
    <name type="common">Rhodococcus fascians</name>
    <dbReference type="NCBI Taxonomy" id="1828"/>
    <lineage>
        <taxon>Bacteria</taxon>
        <taxon>Bacillati</taxon>
        <taxon>Actinomycetota</taxon>
        <taxon>Actinomycetes</taxon>
        <taxon>Mycobacteriales</taxon>
        <taxon>Nocardiaceae</taxon>
        <taxon>Rhodococcoides</taxon>
    </lineage>
</organism>
<dbReference type="NCBIfam" id="NF005704">
    <property type="entry name" value="PRK07516.1"/>
    <property type="match status" value="1"/>
</dbReference>
<proteinExistence type="predicted"/>
<evidence type="ECO:0000259" key="2">
    <source>
        <dbReference type="Pfam" id="PF22691"/>
    </source>
</evidence>
<evidence type="ECO:0000313" key="3">
    <source>
        <dbReference type="EMBL" id="AMY23549.1"/>
    </source>
</evidence>
<accession>A0A143QKW4</accession>
<dbReference type="KEGG" id="rhs:A3Q41_02247"/>
<dbReference type="Pfam" id="PF00108">
    <property type="entry name" value="Thiolase_N"/>
    <property type="match status" value="1"/>
</dbReference>
<name>A0A143QKW4_RHOFA</name>
<dbReference type="InterPro" id="IPR002155">
    <property type="entry name" value="Thiolase"/>
</dbReference>
<keyword evidence="3" id="KW-0808">Transferase</keyword>
<dbReference type="Pfam" id="PF22691">
    <property type="entry name" value="Thiolase_C_1"/>
    <property type="match status" value="1"/>
</dbReference>
<feature type="domain" description="Thiolase N-terminal" evidence="1">
    <location>
        <begin position="6"/>
        <end position="182"/>
    </location>
</feature>
<gene>
    <name evidence="3" type="primary">fadA_3</name>
    <name evidence="3" type="ORF">A3Q41_02247</name>
</gene>
<reference evidence="3 4" key="1">
    <citation type="journal article" date="2016" name="Genome Announc.">
        <title>Complete Genome and Plasmid Sequences for Rhodococcus fascians D188 and Draft Sequences for Rhodococcus Isolates PBTS 1 and PBTS 2.</title>
        <authorList>
            <person name="Stamler R.A."/>
            <person name="Vereecke D."/>
            <person name="Zhang Y."/>
            <person name="Schilkey F."/>
            <person name="Devitt N."/>
            <person name="Randall J.J."/>
        </authorList>
    </citation>
    <scope>NUCLEOTIDE SEQUENCE [LARGE SCALE GENOMIC DNA]</scope>
    <source>
        <strain evidence="3 4">PBTS2</strain>
    </source>
</reference>
<dbReference type="PANTHER" id="PTHR42870">
    <property type="entry name" value="ACETYL-COA C-ACETYLTRANSFERASE"/>
    <property type="match status" value="1"/>
</dbReference>
<dbReference type="AlphaFoldDB" id="A0A143QKW4"/>
<keyword evidence="4" id="KW-1185">Reference proteome</keyword>